<gene>
    <name evidence="1" type="ORF">KSY1p095</name>
</gene>
<name>A6MAG0_9CAUD</name>
<dbReference type="GeneID" id="5601929"/>
<organism evidence="1 2">
    <name type="scientific">Lactococcus phage KSY1</name>
    <dbReference type="NCBI Taxonomy" id="2913972"/>
    <lineage>
        <taxon>Viruses</taxon>
        <taxon>Duplodnaviria</taxon>
        <taxon>Heunggongvirae</taxon>
        <taxon>Uroviricota</taxon>
        <taxon>Caudoviricetes</taxon>
        <taxon>Chopinvirus</taxon>
        <taxon>Chopinvirus KSY1</taxon>
    </lineage>
</organism>
<dbReference type="RefSeq" id="YP_001469094.1">
    <property type="nucleotide sequence ID" value="NC_009817.1"/>
</dbReference>
<protein>
    <submittedName>
        <fullName evidence="1">Gp095</fullName>
    </submittedName>
</protein>
<sequence length="73" mass="8310">MGDLYKQQRDILLPHVKQNFPNSVIEQDDFFSSLISNYKEKTEFTVGTPIATPDEITLGLIENIEVVEAVRTL</sequence>
<reference evidence="1 2" key="1">
    <citation type="journal article" date="2007" name="Virology">
        <title>KSY1, a lactococcal phage with a T7-like transcription.</title>
        <authorList>
            <person name="Chopin A."/>
            <person name="Deveau H."/>
            <person name="Ehrlich S.D."/>
            <person name="Moineau S."/>
            <person name="Chopin M.C."/>
        </authorList>
    </citation>
    <scope>NUCLEOTIDE SEQUENCE</scope>
</reference>
<dbReference type="EMBL" id="DQ535032">
    <property type="protein sequence ID" value="ABG21638.1"/>
    <property type="molecule type" value="Genomic_DNA"/>
</dbReference>
<evidence type="ECO:0000313" key="2">
    <source>
        <dbReference type="Proteomes" id="UP000000714"/>
    </source>
</evidence>
<evidence type="ECO:0000313" key="1">
    <source>
        <dbReference type="EMBL" id="ABG21638.1"/>
    </source>
</evidence>
<dbReference type="Proteomes" id="UP000000714">
    <property type="component" value="Segment"/>
</dbReference>
<dbReference type="KEGG" id="vg:5601929"/>
<accession>A6MAG0</accession>
<keyword evidence="2" id="KW-1185">Reference proteome</keyword>
<proteinExistence type="predicted"/>